<gene>
    <name evidence="1" type="ORF">GCM10023208_25360</name>
</gene>
<organism evidence="1 2">
    <name type="scientific">Erythrobacter westpacificensis</name>
    <dbReference type="NCBI Taxonomy" id="1055231"/>
    <lineage>
        <taxon>Bacteria</taxon>
        <taxon>Pseudomonadati</taxon>
        <taxon>Pseudomonadota</taxon>
        <taxon>Alphaproteobacteria</taxon>
        <taxon>Sphingomonadales</taxon>
        <taxon>Erythrobacteraceae</taxon>
        <taxon>Erythrobacter/Porphyrobacter group</taxon>
        <taxon>Erythrobacter</taxon>
    </lineage>
</organism>
<comment type="caution">
    <text evidence="1">The sequence shown here is derived from an EMBL/GenBank/DDBJ whole genome shotgun (WGS) entry which is preliminary data.</text>
</comment>
<name>A0ABP9KKF4_9SPHN</name>
<sequence>MNNHSNTIYEPIYVTIIGKRISAFRSHREALDDLIDYYNYDIENEDDLLPENATEEEALDAFESIGRSVGLHEC</sequence>
<protein>
    <submittedName>
        <fullName evidence="1">Uncharacterized protein</fullName>
    </submittedName>
</protein>
<evidence type="ECO:0000313" key="2">
    <source>
        <dbReference type="Proteomes" id="UP001500518"/>
    </source>
</evidence>
<evidence type="ECO:0000313" key="1">
    <source>
        <dbReference type="EMBL" id="GAA5058701.1"/>
    </source>
</evidence>
<keyword evidence="2" id="KW-1185">Reference proteome</keyword>
<dbReference type="Proteomes" id="UP001500518">
    <property type="component" value="Unassembled WGS sequence"/>
</dbReference>
<accession>A0ABP9KKF4</accession>
<dbReference type="EMBL" id="BAABHV010000019">
    <property type="protein sequence ID" value="GAA5058701.1"/>
    <property type="molecule type" value="Genomic_DNA"/>
</dbReference>
<proteinExistence type="predicted"/>
<reference evidence="2" key="1">
    <citation type="journal article" date="2019" name="Int. J. Syst. Evol. Microbiol.">
        <title>The Global Catalogue of Microorganisms (GCM) 10K type strain sequencing project: providing services to taxonomists for standard genome sequencing and annotation.</title>
        <authorList>
            <consortium name="The Broad Institute Genomics Platform"/>
            <consortium name="The Broad Institute Genome Sequencing Center for Infectious Disease"/>
            <person name="Wu L."/>
            <person name="Ma J."/>
        </authorList>
    </citation>
    <scope>NUCLEOTIDE SEQUENCE [LARGE SCALE GENOMIC DNA]</scope>
    <source>
        <strain evidence="2">JCM 18014</strain>
    </source>
</reference>